<dbReference type="NCBIfam" id="NF037995">
    <property type="entry name" value="TRAP_S1"/>
    <property type="match status" value="1"/>
</dbReference>
<dbReference type="GO" id="GO:0042597">
    <property type="term" value="C:periplasmic space"/>
    <property type="evidence" value="ECO:0007669"/>
    <property type="project" value="UniProtKB-SubCell"/>
</dbReference>
<evidence type="ECO:0000256" key="2">
    <source>
        <dbReference type="ARBA" id="ARBA00022729"/>
    </source>
</evidence>
<evidence type="ECO:0000256" key="1">
    <source>
        <dbReference type="ARBA" id="ARBA00004418"/>
    </source>
</evidence>
<protein>
    <submittedName>
        <fullName evidence="4">TRAP-type C4-dicarboxylate transport system, substrate-binding protein</fullName>
    </submittedName>
</protein>
<proteinExistence type="predicted"/>
<dbReference type="PANTHER" id="PTHR33376">
    <property type="match status" value="1"/>
</dbReference>
<reference evidence="4 5" key="1">
    <citation type="submission" date="2016-11" db="EMBL/GenBank/DDBJ databases">
        <authorList>
            <person name="Varghese N."/>
            <person name="Submissions S."/>
        </authorList>
    </citation>
    <scope>NUCLEOTIDE SEQUENCE [LARGE SCALE GENOMIC DNA]</scope>
    <source>
        <strain evidence="4 5">DSM 29620</strain>
    </source>
</reference>
<dbReference type="Pfam" id="PF03480">
    <property type="entry name" value="DctP"/>
    <property type="match status" value="1"/>
</dbReference>
<keyword evidence="5" id="KW-1185">Reference proteome</keyword>
<organism evidence="4 5">
    <name type="scientific">Lutimaribacter pacificus</name>
    <dbReference type="NCBI Taxonomy" id="391948"/>
    <lineage>
        <taxon>Bacteria</taxon>
        <taxon>Pseudomonadati</taxon>
        <taxon>Pseudomonadota</taxon>
        <taxon>Alphaproteobacteria</taxon>
        <taxon>Rhodobacterales</taxon>
        <taxon>Roseobacteraceae</taxon>
        <taxon>Lutimaribacter</taxon>
    </lineage>
</organism>
<sequence length="372" mass="39270">MGGIGDDRRDTLAATAGGVLPMKLRTVGAALVLGAMPVAGVAETYNVTVAAGHPPVFRWVRMISEQFIPTVQAGLEGSGHTMTFSEQYGGAIAGVGEELEAVEAGLAEIGTCQALFDPAKLAVQNVTYYTPFVSDDVRQVATTVDAMHDDNPDMLRAYADNGVVYIGAPIGIDDYLLMTNFPVDSLDDLDGRKIAAPGAAINWLSGTGAVGVAGNLTTYYNEIKTGVYDGVIVFASAALPGKLYEVAPHITKFGLGAQYAGSLCANEAWYDALPDEVKAALEAGADAAMQWYHDDLESFVEIALTKMQEAGATVTEATPEMRAQWADGMDNAARVWADELDAQGRPASAILSAYMDAMRAAGATPLRDWDKE</sequence>
<dbReference type="InterPro" id="IPR038404">
    <property type="entry name" value="TRAP_DctP_sf"/>
</dbReference>
<dbReference type="Proteomes" id="UP000324252">
    <property type="component" value="Unassembled WGS sequence"/>
</dbReference>
<evidence type="ECO:0000313" key="5">
    <source>
        <dbReference type="Proteomes" id="UP000324252"/>
    </source>
</evidence>
<keyword evidence="3" id="KW-0574">Periplasm</keyword>
<dbReference type="EMBL" id="FQZZ01000001">
    <property type="protein sequence ID" value="SHJ40697.1"/>
    <property type="molecule type" value="Genomic_DNA"/>
</dbReference>
<dbReference type="CDD" id="cd13666">
    <property type="entry name" value="PBP2_TRAP_DctP_like_1"/>
    <property type="match status" value="1"/>
</dbReference>
<dbReference type="InterPro" id="IPR018389">
    <property type="entry name" value="DctP_fam"/>
</dbReference>
<evidence type="ECO:0000256" key="3">
    <source>
        <dbReference type="ARBA" id="ARBA00022764"/>
    </source>
</evidence>
<keyword evidence="2" id="KW-0732">Signal</keyword>
<dbReference type="Gene3D" id="3.40.190.170">
    <property type="entry name" value="Bacterial extracellular solute-binding protein, family 7"/>
    <property type="match status" value="1"/>
</dbReference>
<evidence type="ECO:0000313" key="4">
    <source>
        <dbReference type="EMBL" id="SHJ40697.1"/>
    </source>
</evidence>
<dbReference type="PANTHER" id="PTHR33376:SF15">
    <property type="entry name" value="BLL6794 PROTEIN"/>
    <property type="match status" value="1"/>
</dbReference>
<name>A0A1H0CTY5_9RHOB</name>
<gene>
    <name evidence="4" type="ORF">SAMN05444142_101146</name>
</gene>
<comment type="subcellular location">
    <subcellularLocation>
        <location evidence="1">Periplasm</location>
    </subcellularLocation>
</comment>
<dbReference type="GO" id="GO:0055085">
    <property type="term" value="P:transmembrane transport"/>
    <property type="evidence" value="ECO:0007669"/>
    <property type="project" value="InterPro"/>
</dbReference>
<dbReference type="AlphaFoldDB" id="A0A1H0CTY5"/>
<accession>A0A1H0CTY5</accession>